<organism evidence="1 2">
    <name type="scientific">Melia azedarach</name>
    <name type="common">Chinaberry tree</name>
    <dbReference type="NCBI Taxonomy" id="155640"/>
    <lineage>
        <taxon>Eukaryota</taxon>
        <taxon>Viridiplantae</taxon>
        <taxon>Streptophyta</taxon>
        <taxon>Embryophyta</taxon>
        <taxon>Tracheophyta</taxon>
        <taxon>Spermatophyta</taxon>
        <taxon>Magnoliopsida</taxon>
        <taxon>eudicotyledons</taxon>
        <taxon>Gunneridae</taxon>
        <taxon>Pentapetalae</taxon>
        <taxon>rosids</taxon>
        <taxon>malvids</taxon>
        <taxon>Sapindales</taxon>
        <taxon>Meliaceae</taxon>
        <taxon>Melia</taxon>
    </lineage>
</organism>
<gene>
    <name evidence="1" type="ORF">OWV82_025228</name>
</gene>
<dbReference type="Proteomes" id="UP001164539">
    <property type="component" value="Chromosome 14"/>
</dbReference>
<reference evidence="1 2" key="1">
    <citation type="journal article" date="2023" name="Science">
        <title>Complex scaffold remodeling in plant triterpene biosynthesis.</title>
        <authorList>
            <person name="De La Pena R."/>
            <person name="Hodgson H."/>
            <person name="Liu J.C."/>
            <person name="Stephenson M.J."/>
            <person name="Martin A.C."/>
            <person name="Owen C."/>
            <person name="Harkess A."/>
            <person name="Leebens-Mack J."/>
            <person name="Jimenez L.E."/>
            <person name="Osbourn A."/>
            <person name="Sattely E.S."/>
        </authorList>
    </citation>
    <scope>NUCLEOTIDE SEQUENCE [LARGE SCALE GENOMIC DNA]</scope>
    <source>
        <strain evidence="2">cv. JPN11</strain>
        <tissue evidence="1">Leaf</tissue>
    </source>
</reference>
<protein>
    <submittedName>
        <fullName evidence="1">5'-3' exoribonuclease</fullName>
    </submittedName>
</protein>
<comment type="caution">
    <text evidence="1">The sequence shown here is derived from an EMBL/GenBank/DDBJ whole genome shotgun (WGS) entry which is preliminary data.</text>
</comment>
<dbReference type="EMBL" id="CM051407">
    <property type="protein sequence ID" value="KAJ4702095.1"/>
    <property type="molecule type" value="Genomic_DNA"/>
</dbReference>
<proteinExistence type="predicted"/>
<accession>A0ACC1WSH8</accession>
<sequence>MGVPAFYRWLAEKYPLVVVDVIEEEPVVIDGVKIPVDTSKPNPNNLEYDNLYLDMNGIIHPCFHPEDRPAPTTFAEVFQCMFDYIDRLFVMVRPRKLLYMAIDGVAPRAKMNQQRSRRFRAAKDAADAATEEERLRQEFEKEGRKLPPKVDSQVFDSNVITPGTEFMAVLSIALQYYIHLRLNNDPGWEKIKVILSDANVPGEGEHKIMSYIRLQRNLPGYDPNTRHCLYGLDADLIMLALATHEVHFSILREVVFTPGQQDKCFLCGQMGHLAANCEGKAKRKAGEFDEKGDEVVPKKPYQFLHIWTLREYLEYEFRIPNLPFKIDLECIVDDFIFICFFVGNDFLPHMPTLEIREGAINLLMAVYKKEFRALGGYLTDGSKPNLSRVEHFIQAVGSYEDKIFQKRARIHQRQAERIKREKAQSKRGDDAEPQAQPDLVPVARFHGSRLASGPSPSPFQQNECVGRLDKNGKGTARPHKVPRLSSGATIGAAIVEAENSLETDLQENKDELKAKLKESLREKSDAFNSENPEEDKIKLGEPGWKERYYEEKFNAKTPEEREEIRKDVVYRYTEGLCWVMRYYYEGVCSWQWFYPYHYAPFASDLKDLGQLDIHFELGRPFKPFNQLLGVFPAASAHALPEHYRKLMTDPNSPIIDFYPTDFEVDMNGKRFAWQGIAKLPFIDEDRLLAEVQKVEDTLTEEEVRRNSMMSDMLFVLLSHPLSASIYTLDEHCKQLTHRERSEVKERLKPELSGGMNGYISPCAGDPHPPIFRSPVEGLEDIMGNQVLCAIYKLPDAHKHITRPPAGVIFPKRTVELGDLKPEPVLWHEDSGRRPYENGRQNTRGTLSGRELGEAAHRLVVNSLQMKVDHNGYGNHMRGPPRPYAAAPYIPPVPSYQEYGGYDQGYHRIPEPRTDHYSGGYSQSSIPGVQPPYDSGYGQQYASTTSHPPNRRSHPQYERNTSGEHPMQLSNSPVVHQNGGPRYPNRPVPQDGYSGVQSYQSPAAGNFNQWGGANQSIPRGGYAHNQRRDYHQQHNSGQQRNYSHHQENYQQRGNQGYHQQRGNQGNYQHNNQQRINHADHQQNNQQRSNQFSALDRRSNKRPPPPGNGC</sequence>
<evidence type="ECO:0000313" key="2">
    <source>
        <dbReference type="Proteomes" id="UP001164539"/>
    </source>
</evidence>
<name>A0ACC1WSH8_MELAZ</name>
<keyword evidence="2" id="KW-1185">Reference proteome</keyword>
<evidence type="ECO:0000313" key="1">
    <source>
        <dbReference type="EMBL" id="KAJ4702095.1"/>
    </source>
</evidence>